<feature type="domain" description="HTH cro/C1-type" evidence="1">
    <location>
        <begin position="15"/>
        <end position="70"/>
    </location>
</feature>
<evidence type="ECO:0000259" key="1">
    <source>
        <dbReference type="PROSITE" id="PS50943"/>
    </source>
</evidence>
<comment type="caution">
    <text evidence="2">The sequence shown here is derived from an EMBL/GenBank/DDBJ whole genome shotgun (WGS) entry which is preliminary data.</text>
</comment>
<dbReference type="InterPro" id="IPR010982">
    <property type="entry name" value="Lambda_DNA-bd_dom_sf"/>
</dbReference>
<protein>
    <recommendedName>
        <fullName evidence="1">HTH cro/C1-type domain-containing protein</fullName>
    </recommendedName>
</protein>
<dbReference type="InterPro" id="IPR001387">
    <property type="entry name" value="Cro/C1-type_HTH"/>
</dbReference>
<dbReference type="GO" id="GO:0003677">
    <property type="term" value="F:DNA binding"/>
    <property type="evidence" value="ECO:0007669"/>
    <property type="project" value="InterPro"/>
</dbReference>
<evidence type="ECO:0000313" key="3">
    <source>
        <dbReference type="Proteomes" id="UP000051966"/>
    </source>
</evidence>
<organism evidence="2 3">
    <name type="scientific">Lentilactobacillus farraginis DSM 18382 = JCM 14108</name>
    <dbReference type="NCBI Taxonomy" id="1423743"/>
    <lineage>
        <taxon>Bacteria</taxon>
        <taxon>Bacillati</taxon>
        <taxon>Bacillota</taxon>
        <taxon>Bacilli</taxon>
        <taxon>Lactobacillales</taxon>
        <taxon>Lactobacillaceae</taxon>
        <taxon>Lentilactobacillus</taxon>
    </lineage>
</organism>
<sequence>MKYSNEDKKQIGKRIKSIRTSLGLTMSQFGDRVADAPQSIVSRWESGKSVPSAERLKIISKLGHTSSDWILYGYEESIDSIKELISLSKKSSETDGANSLFDSLVTAIKNSSESKEEIELISAIMLDIFVIQAQFQKLKKGELSPEDYSSIQMDQFESINNSISGLMDFYTHLPKSK</sequence>
<dbReference type="PROSITE" id="PS50943">
    <property type="entry name" value="HTH_CROC1"/>
    <property type="match status" value="1"/>
</dbReference>
<dbReference type="RefSeq" id="WP_051996184.1">
    <property type="nucleotide sequence ID" value="NZ_AZFY01000114.1"/>
</dbReference>
<dbReference type="Pfam" id="PF01381">
    <property type="entry name" value="HTH_3"/>
    <property type="match status" value="1"/>
</dbReference>
<dbReference type="Proteomes" id="UP000051966">
    <property type="component" value="Unassembled WGS sequence"/>
</dbReference>
<accession>A0A0R1VMV1</accession>
<keyword evidence="3" id="KW-1185">Reference proteome</keyword>
<evidence type="ECO:0000313" key="2">
    <source>
        <dbReference type="EMBL" id="KRM05019.1"/>
    </source>
</evidence>
<proteinExistence type="predicted"/>
<name>A0A0R1VMV1_9LACO</name>
<dbReference type="SUPFAM" id="SSF47413">
    <property type="entry name" value="lambda repressor-like DNA-binding domains"/>
    <property type="match status" value="1"/>
</dbReference>
<gene>
    <name evidence="2" type="ORF">FD41_GL000783</name>
</gene>
<dbReference type="OrthoDB" id="2168837at2"/>
<dbReference type="EMBL" id="AZFY01000114">
    <property type="protein sequence ID" value="KRM05019.1"/>
    <property type="molecule type" value="Genomic_DNA"/>
</dbReference>
<reference evidence="2 3" key="1">
    <citation type="journal article" date="2015" name="Genome Announc.">
        <title>Expanding the biotechnology potential of lactobacilli through comparative genomics of 213 strains and associated genera.</title>
        <authorList>
            <person name="Sun Z."/>
            <person name="Harris H.M."/>
            <person name="McCann A."/>
            <person name="Guo C."/>
            <person name="Argimon S."/>
            <person name="Zhang W."/>
            <person name="Yang X."/>
            <person name="Jeffery I.B."/>
            <person name="Cooney J.C."/>
            <person name="Kagawa T.F."/>
            <person name="Liu W."/>
            <person name="Song Y."/>
            <person name="Salvetti E."/>
            <person name="Wrobel A."/>
            <person name="Rasinkangas P."/>
            <person name="Parkhill J."/>
            <person name="Rea M.C."/>
            <person name="O'Sullivan O."/>
            <person name="Ritari J."/>
            <person name="Douillard F.P."/>
            <person name="Paul Ross R."/>
            <person name="Yang R."/>
            <person name="Briner A.E."/>
            <person name="Felis G.E."/>
            <person name="de Vos W.M."/>
            <person name="Barrangou R."/>
            <person name="Klaenhammer T.R."/>
            <person name="Caufield P.W."/>
            <person name="Cui Y."/>
            <person name="Zhang H."/>
            <person name="O'Toole P.W."/>
        </authorList>
    </citation>
    <scope>NUCLEOTIDE SEQUENCE [LARGE SCALE GENOMIC DNA]</scope>
    <source>
        <strain evidence="2 3">DSM 18382</strain>
    </source>
</reference>
<dbReference type="Gene3D" id="1.10.260.40">
    <property type="entry name" value="lambda repressor-like DNA-binding domains"/>
    <property type="match status" value="1"/>
</dbReference>
<dbReference type="PATRIC" id="fig|1423743.5.peg.810"/>
<dbReference type="SMART" id="SM00530">
    <property type="entry name" value="HTH_XRE"/>
    <property type="match status" value="1"/>
</dbReference>
<dbReference type="AlphaFoldDB" id="A0A0R1VMV1"/>
<dbReference type="CDD" id="cd00093">
    <property type="entry name" value="HTH_XRE"/>
    <property type="match status" value="1"/>
</dbReference>